<evidence type="ECO:0000313" key="2">
    <source>
        <dbReference type="EMBL" id="GHH33996.1"/>
    </source>
</evidence>
<dbReference type="Gene3D" id="3.90.1200.10">
    <property type="match status" value="1"/>
</dbReference>
<feature type="domain" description="Aminoglycoside phosphotransferase" evidence="1">
    <location>
        <begin position="2"/>
        <end position="201"/>
    </location>
</feature>
<dbReference type="Pfam" id="PF01636">
    <property type="entry name" value="APH"/>
    <property type="match status" value="1"/>
</dbReference>
<name>A0ABQ3M563_9PSEU</name>
<evidence type="ECO:0000313" key="3">
    <source>
        <dbReference type="Proteomes" id="UP000605568"/>
    </source>
</evidence>
<proteinExistence type="predicted"/>
<sequence length="245" mass="26415">MTFLGEGWDSTAVLVGGRWVERRPRRPEIGPQLVRESVVMPWLAPLLPLPVPVPVVVSHDPVVVRHELVPGEELTSPGAVQGRQLGEFLRALHAAPVSEAVARGAGPRPLPVERFRAEVDVPGGEELLAKIAGLPADTLVHGDLGPDHVLGRDGVLTGVIDFGDLHVGDAAIDLAWALHCTPPEFADAVAETYGVTDELRERALVWHQLGPWHEVLHGNDLGDPEIAKIGLAGVQERLKTWVTPR</sequence>
<dbReference type="SUPFAM" id="SSF56112">
    <property type="entry name" value="Protein kinase-like (PK-like)"/>
    <property type="match status" value="1"/>
</dbReference>
<evidence type="ECO:0000259" key="1">
    <source>
        <dbReference type="Pfam" id="PF01636"/>
    </source>
</evidence>
<protein>
    <recommendedName>
        <fullName evidence="1">Aminoglycoside phosphotransferase domain-containing protein</fullName>
    </recommendedName>
</protein>
<dbReference type="InterPro" id="IPR002575">
    <property type="entry name" value="Aminoglycoside_PTrfase"/>
</dbReference>
<comment type="caution">
    <text evidence="2">The sequence shown here is derived from an EMBL/GenBank/DDBJ whole genome shotgun (WGS) entry which is preliminary data.</text>
</comment>
<keyword evidence="3" id="KW-1185">Reference proteome</keyword>
<dbReference type="Gene3D" id="3.30.200.20">
    <property type="entry name" value="Phosphorylase Kinase, domain 1"/>
    <property type="match status" value="1"/>
</dbReference>
<dbReference type="EMBL" id="BNAR01000002">
    <property type="protein sequence ID" value="GHH33996.1"/>
    <property type="molecule type" value="Genomic_DNA"/>
</dbReference>
<dbReference type="InterPro" id="IPR011009">
    <property type="entry name" value="Kinase-like_dom_sf"/>
</dbReference>
<gene>
    <name evidence="2" type="ORF">GCM10017774_17330</name>
</gene>
<dbReference type="Proteomes" id="UP000605568">
    <property type="component" value="Unassembled WGS sequence"/>
</dbReference>
<dbReference type="PANTHER" id="PTHR21310">
    <property type="entry name" value="AMINOGLYCOSIDE PHOSPHOTRANSFERASE-RELATED-RELATED"/>
    <property type="match status" value="1"/>
</dbReference>
<dbReference type="RefSeq" id="WP_191297301.1">
    <property type="nucleotide sequence ID" value="NZ_BNAR01000002.1"/>
</dbReference>
<organism evidence="2 3">
    <name type="scientific">Lentzea cavernae</name>
    <dbReference type="NCBI Taxonomy" id="2020703"/>
    <lineage>
        <taxon>Bacteria</taxon>
        <taxon>Bacillati</taxon>
        <taxon>Actinomycetota</taxon>
        <taxon>Actinomycetes</taxon>
        <taxon>Pseudonocardiales</taxon>
        <taxon>Pseudonocardiaceae</taxon>
        <taxon>Lentzea</taxon>
    </lineage>
</organism>
<dbReference type="InterPro" id="IPR051678">
    <property type="entry name" value="AGP_Transferase"/>
</dbReference>
<dbReference type="PANTHER" id="PTHR21310:SF42">
    <property type="entry name" value="BIFUNCTIONAL AAC_APH"/>
    <property type="match status" value="1"/>
</dbReference>
<reference evidence="3" key="1">
    <citation type="journal article" date="2019" name="Int. J. Syst. Evol. Microbiol.">
        <title>The Global Catalogue of Microorganisms (GCM) 10K type strain sequencing project: providing services to taxonomists for standard genome sequencing and annotation.</title>
        <authorList>
            <consortium name="The Broad Institute Genomics Platform"/>
            <consortium name="The Broad Institute Genome Sequencing Center for Infectious Disease"/>
            <person name="Wu L."/>
            <person name="Ma J."/>
        </authorList>
    </citation>
    <scope>NUCLEOTIDE SEQUENCE [LARGE SCALE GENOMIC DNA]</scope>
    <source>
        <strain evidence="3">CGMCC 4.7367</strain>
    </source>
</reference>
<accession>A0ABQ3M563</accession>